<accession>A0AAW0JPH5</accession>
<comment type="function">
    <text evidence="6">The glycine cleavage system catalyzes the degradation of glycine. The H protein (GCSH) shuttles the methylamine group of glycine from the P protein (GLDC) to the T protein (GCST). Has a pivotal role in the lipoylation of enzymes involved in cellular energetics such as the mitochondrial dihydrolipoyllysine-residue acetyltransferase component of pyruvate dehydrogenase complex (DLAT), and the mitochondrial dihydrolipoyllysine-residue succinyltransferase component of 2-oxoglutarate dehydrogenase complex (DLST).</text>
</comment>
<sequence>MLPVAEAQCGYPRNPRSRRCELLGARRPWPAACAAPWPPARRGPRCRASAVRAVRTGSAVQSVRKFTEKHEWITTENGIGTVGISNFAQEALGDVVYCSLPEVGTKLKKQDEFGALESVKAASELYSPLLGEVTQVNEALAENPGLLNKSCYEDGWLIKMALSDPSELDDLMSEEAYEKYVKSIEG</sequence>
<evidence type="ECO:0000313" key="11">
    <source>
        <dbReference type="EMBL" id="KAK7827991.1"/>
    </source>
</evidence>
<evidence type="ECO:0000256" key="9">
    <source>
        <dbReference type="RuleBase" id="RU364055"/>
    </source>
</evidence>
<keyword evidence="12" id="KW-1185">Reference proteome</keyword>
<evidence type="ECO:0000256" key="3">
    <source>
        <dbReference type="ARBA" id="ARBA00022823"/>
    </source>
</evidence>
<dbReference type="Pfam" id="PF01597">
    <property type="entry name" value="GCV_H"/>
    <property type="match status" value="1"/>
</dbReference>
<dbReference type="NCBIfam" id="NF002270">
    <property type="entry name" value="PRK01202.1"/>
    <property type="match status" value="1"/>
</dbReference>
<protein>
    <recommendedName>
        <fullName evidence="9">Glycine cleavage system H protein</fullName>
    </recommendedName>
</protein>
<evidence type="ECO:0000256" key="1">
    <source>
        <dbReference type="ARBA" id="ARBA00004173"/>
    </source>
</evidence>
<gene>
    <name evidence="11" type="ORF">U0070_013617</name>
</gene>
<dbReference type="EMBL" id="JBBHLL010000028">
    <property type="protein sequence ID" value="KAK7827991.1"/>
    <property type="molecule type" value="Genomic_DNA"/>
</dbReference>
<dbReference type="PANTHER" id="PTHR11715:SF42">
    <property type="entry name" value="GLYCINE CLEAVAGE SYSTEM H PROTEIN, MITOCHONDRIAL"/>
    <property type="match status" value="1"/>
</dbReference>
<comment type="cofactor">
    <cofactor evidence="9">
        <name>(R)-lipoate</name>
        <dbReference type="ChEBI" id="CHEBI:83088"/>
    </cofactor>
    <text evidence="9">Binds 1 lipoyl cofactor covalently.</text>
</comment>
<dbReference type="HAMAP" id="MF_00272">
    <property type="entry name" value="GcvH"/>
    <property type="match status" value="1"/>
</dbReference>
<keyword evidence="4 9" id="KW-0809">Transit peptide</keyword>
<evidence type="ECO:0000256" key="4">
    <source>
        <dbReference type="ARBA" id="ARBA00022946"/>
    </source>
</evidence>
<dbReference type="Proteomes" id="UP001488838">
    <property type="component" value="Unassembled WGS sequence"/>
</dbReference>
<dbReference type="GO" id="GO:0009249">
    <property type="term" value="P:protein lipoylation"/>
    <property type="evidence" value="ECO:0007669"/>
    <property type="project" value="TreeGrafter"/>
</dbReference>
<organism evidence="11 12">
    <name type="scientific">Myodes glareolus</name>
    <name type="common">Bank vole</name>
    <name type="synonym">Clethrionomys glareolus</name>
    <dbReference type="NCBI Taxonomy" id="447135"/>
    <lineage>
        <taxon>Eukaryota</taxon>
        <taxon>Metazoa</taxon>
        <taxon>Chordata</taxon>
        <taxon>Craniata</taxon>
        <taxon>Vertebrata</taxon>
        <taxon>Euteleostomi</taxon>
        <taxon>Mammalia</taxon>
        <taxon>Eutheria</taxon>
        <taxon>Euarchontoglires</taxon>
        <taxon>Glires</taxon>
        <taxon>Rodentia</taxon>
        <taxon>Myomorpha</taxon>
        <taxon>Muroidea</taxon>
        <taxon>Cricetidae</taxon>
        <taxon>Arvicolinae</taxon>
        <taxon>Myodes</taxon>
    </lineage>
</organism>
<dbReference type="InterPro" id="IPR011053">
    <property type="entry name" value="Single_hybrid_motif"/>
</dbReference>
<dbReference type="SUPFAM" id="SSF51230">
    <property type="entry name" value="Single hybrid motif"/>
    <property type="match status" value="1"/>
</dbReference>
<dbReference type="InterPro" id="IPR033753">
    <property type="entry name" value="GCV_H/Fam206"/>
</dbReference>
<evidence type="ECO:0000256" key="7">
    <source>
        <dbReference type="ARBA" id="ARBA00065006"/>
    </source>
</evidence>
<evidence type="ECO:0000256" key="2">
    <source>
        <dbReference type="ARBA" id="ARBA00009249"/>
    </source>
</evidence>
<dbReference type="InterPro" id="IPR002930">
    <property type="entry name" value="GCV_H"/>
</dbReference>
<name>A0AAW0JPH5_MYOGA</name>
<dbReference type="PROSITE" id="PS50968">
    <property type="entry name" value="BIOTINYL_LIPOYL"/>
    <property type="match status" value="1"/>
</dbReference>
<comment type="caution">
    <text evidence="11">The sequence shown here is derived from an EMBL/GenBank/DDBJ whole genome shotgun (WGS) entry which is preliminary data.</text>
</comment>
<feature type="modified residue" description="N6-lipoyllysine" evidence="8">
    <location>
        <position position="120"/>
    </location>
</feature>
<proteinExistence type="inferred from homology"/>
<dbReference type="CDD" id="cd06848">
    <property type="entry name" value="GCS_H"/>
    <property type="match status" value="1"/>
</dbReference>
<comment type="similarity">
    <text evidence="2 9">Belongs to the GcvH family.</text>
</comment>
<dbReference type="Gene3D" id="2.40.50.100">
    <property type="match status" value="1"/>
</dbReference>
<dbReference type="GO" id="GO:0019464">
    <property type="term" value="P:glycine decarboxylation via glycine cleavage system"/>
    <property type="evidence" value="ECO:0007669"/>
    <property type="project" value="UniProtKB-UniRule"/>
</dbReference>
<dbReference type="InterPro" id="IPR003016">
    <property type="entry name" value="2-oxoA_DH_lipoyl-BS"/>
</dbReference>
<comment type="subunit">
    <text evidence="9">The glycine cleavage system is composed of four proteins: P, T, L and H.</text>
</comment>
<dbReference type="GO" id="GO:0005960">
    <property type="term" value="C:glycine cleavage complex"/>
    <property type="evidence" value="ECO:0007669"/>
    <property type="project" value="UniProtKB-UniRule"/>
</dbReference>
<dbReference type="FunFam" id="2.40.50.100:FF:000045">
    <property type="entry name" value="Glycine cleavage system H protein"/>
    <property type="match status" value="1"/>
</dbReference>
<dbReference type="PANTHER" id="PTHR11715">
    <property type="entry name" value="GLYCINE CLEAVAGE SYSTEM H PROTEIN"/>
    <property type="match status" value="1"/>
</dbReference>
<feature type="domain" description="Lipoyl-binding" evidence="10">
    <location>
        <begin position="79"/>
        <end position="161"/>
    </location>
</feature>
<dbReference type="GO" id="GO:0005739">
    <property type="term" value="C:mitochondrion"/>
    <property type="evidence" value="ECO:0007669"/>
    <property type="project" value="UniProtKB-SubCell"/>
</dbReference>
<comment type="subunit">
    <text evidence="7">The glycine cleavage system is composed of four proteins: P (GLDC), T (GCST), L (DLD) and H (GCSH). Interacts with GLDC.</text>
</comment>
<evidence type="ECO:0000313" key="12">
    <source>
        <dbReference type="Proteomes" id="UP001488838"/>
    </source>
</evidence>
<evidence type="ECO:0000256" key="5">
    <source>
        <dbReference type="ARBA" id="ARBA00023128"/>
    </source>
</evidence>
<keyword evidence="3 8" id="KW-0450">Lipoyl</keyword>
<reference evidence="11 12" key="1">
    <citation type="journal article" date="2023" name="bioRxiv">
        <title>Conserved and derived expression patterns and positive selection on dental genes reveal complex evolutionary context of ever-growing rodent molars.</title>
        <authorList>
            <person name="Calamari Z.T."/>
            <person name="Song A."/>
            <person name="Cohen E."/>
            <person name="Akter M."/>
            <person name="Roy R.D."/>
            <person name="Hallikas O."/>
            <person name="Christensen M.M."/>
            <person name="Li P."/>
            <person name="Marangoni P."/>
            <person name="Jernvall J."/>
            <person name="Klein O.D."/>
        </authorList>
    </citation>
    <scope>NUCLEOTIDE SEQUENCE [LARGE SCALE GENOMIC DNA]</scope>
    <source>
        <strain evidence="11">V071</strain>
    </source>
</reference>
<dbReference type="PROSITE" id="PS00189">
    <property type="entry name" value="LIPOYL"/>
    <property type="match status" value="1"/>
</dbReference>
<dbReference type="AlphaFoldDB" id="A0AAW0JPH5"/>
<comment type="subcellular location">
    <subcellularLocation>
        <location evidence="1 9">Mitochondrion</location>
    </subcellularLocation>
</comment>
<dbReference type="InterPro" id="IPR000089">
    <property type="entry name" value="Biotin_lipoyl"/>
</dbReference>
<dbReference type="NCBIfam" id="TIGR00527">
    <property type="entry name" value="gcvH"/>
    <property type="match status" value="1"/>
</dbReference>
<evidence type="ECO:0000256" key="8">
    <source>
        <dbReference type="PIRSR" id="PIRSR617453-50"/>
    </source>
</evidence>
<evidence type="ECO:0000259" key="10">
    <source>
        <dbReference type="PROSITE" id="PS50968"/>
    </source>
</evidence>
<keyword evidence="5 9" id="KW-0496">Mitochondrion</keyword>
<dbReference type="InterPro" id="IPR017453">
    <property type="entry name" value="GCV_H_sub"/>
</dbReference>
<evidence type="ECO:0000256" key="6">
    <source>
        <dbReference type="ARBA" id="ARBA00046240"/>
    </source>
</evidence>
<comment type="function">
    <text evidence="9">The H protein shuttles the methylamine group of glycine from the P protein to the T protein.</text>
</comment>